<dbReference type="GO" id="GO:0009986">
    <property type="term" value="C:cell surface"/>
    <property type="evidence" value="ECO:0007669"/>
    <property type="project" value="TreeGrafter"/>
</dbReference>
<dbReference type="PANTHER" id="PTHR16631:SF24">
    <property type="entry name" value="FAMILY 17 GLUCOSIDASE SCW11-RELATED"/>
    <property type="match status" value="1"/>
</dbReference>
<keyword evidence="7" id="KW-0326">Glycosidase</keyword>
<dbReference type="GO" id="GO:0005576">
    <property type="term" value="C:extracellular region"/>
    <property type="evidence" value="ECO:0007669"/>
    <property type="project" value="TreeGrafter"/>
</dbReference>
<evidence type="ECO:0000256" key="9">
    <source>
        <dbReference type="ARBA" id="ARBA00039284"/>
    </source>
</evidence>
<organism evidence="14 15">
    <name type="scientific">Periconia digitata</name>
    <dbReference type="NCBI Taxonomy" id="1303443"/>
    <lineage>
        <taxon>Eukaryota</taxon>
        <taxon>Fungi</taxon>
        <taxon>Dikarya</taxon>
        <taxon>Ascomycota</taxon>
        <taxon>Pezizomycotina</taxon>
        <taxon>Dothideomycetes</taxon>
        <taxon>Pleosporomycetidae</taxon>
        <taxon>Pleosporales</taxon>
        <taxon>Massarineae</taxon>
        <taxon>Periconiaceae</taxon>
        <taxon>Periconia</taxon>
    </lineage>
</organism>
<evidence type="ECO:0000256" key="13">
    <source>
        <dbReference type="SAM" id="MobiDB-lite"/>
    </source>
</evidence>
<dbReference type="EMBL" id="CAOQHR010000001">
    <property type="protein sequence ID" value="CAI6280956.1"/>
    <property type="molecule type" value="Genomic_DNA"/>
</dbReference>
<comment type="similarity">
    <text evidence="2">Belongs to the glycosyl hydrolase 17 family.</text>
</comment>
<keyword evidence="15" id="KW-1185">Reference proteome</keyword>
<comment type="function">
    <text evidence="8">Beta-glucosidases are one of a number of cellulolytic enzymes involved in the degradation of cellulosic biomass. Catalyzes the last step releasing glucose from the inhibitory cellobiose.</text>
</comment>
<dbReference type="Gene3D" id="3.20.20.80">
    <property type="entry name" value="Glycosidases"/>
    <property type="match status" value="1"/>
</dbReference>
<dbReference type="GO" id="GO:0042973">
    <property type="term" value="F:glucan endo-1,3-beta-D-glucosidase activity"/>
    <property type="evidence" value="ECO:0007669"/>
    <property type="project" value="TreeGrafter"/>
</dbReference>
<evidence type="ECO:0000313" key="14">
    <source>
        <dbReference type="EMBL" id="CAI6280956.1"/>
    </source>
</evidence>
<evidence type="ECO:0000256" key="4">
    <source>
        <dbReference type="ARBA" id="ARBA00022525"/>
    </source>
</evidence>
<gene>
    <name evidence="14" type="ORF">PDIGIT_LOCUS2107</name>
</gene>
<evidence type="ECO:0000256" key="11">
    <source>
        <dbReference type="ARBA" id="ARBA00041516"/>
    </source>
</evidence>
<comment type="caution">
    <text evidence="14">The sequence shown here is derived from an EMBL/GenBank/DDBJ whole genome shotgun (WGS) entry which is preliminary data.</text>
</comment>
<evidence type="ECO:0000256" key="12">
    <source>
        <dbReference type="ARBA" id="ARBA00042762"/>
    </source>
</evidence>
<dbReference type="InterPro" id="IPR017853">
    <property type="entry name" value="GH"/>
</dbReference>
<dbReference type="PANTHER" id="PTHR16631">
    <property type="entry name" value="GLUCAN 1,3-BETA-GLUCOSIDASE"/>
    <property type="match status" value="1"/>
</dbReference>
<reference evidence="14" key="1">
    <citation type="submission" date="2023-01" db="EMBL/GenBank/DDBJ databases">
        <authorList>
            <person name="Van Ghelder C."/>
            <person name="Rancurel C."/>
        </authorList>
    </citation>
    <scope>NUCLEOTIDE SEQUENCE</scope>
    <source>
        <strain evidence="14">CNCM I-4278</strain>
    </source>
</reference>
<evidence type="ECO:0000256" key="10">
    <source>
        <dbReference type="ARBA" id="ARBA00041495"/>
    </source>
</evidence>
<dbReference type="SUPFAM" id="SSF51445">
    <property type="entry name" value="(Trans)glycosidases"/>
    <property type="match status" value="1"/>
</dbReference>
<keyword evidence="5" id="KW-0732">Signal</keyword>
<keyword evidence="3" id="KW-0134">Cell wall</keyword>
<evidence type="ECO:0000256" key="6">
    <source>
        <dbReference type="ARBA" id="ARBA00022801"/>
    </source>
</evidence>
<keyword evidence="4" id="KW-0964">Secreted</keyword>
<name>A0A9W4U4W0_9PLEO</name>
<dbReference type="GO" id="GO:0071555">
    <property type="term" value="P:cell wall organization"/>
    <property type="evidence" value="ECO:0007669"/>
    <property type="project" value="TreeGrafter"/>
</dbReference>
<dbReference type="PRINTS" id="PR01217">
    <property type="entry name" value="PRICHEXTENSN"/>
</dbReference>
<feature type="compositionally biased region" description="Pro residues" evidence="13">
    <location>
        <begin position="103"/>
        <end position="136"/>
    </location>
</feature>
<proteinExistence type="inferred from homology"/>
<dbReference type="InterPro" id="IPR050732">
    <property type="entry name" value="Beta-glucan_modifiers"/>
</dbReference>
<dbReference type="Proteomes" id="UP001152607">
    <property type="component" value="Unassembled WGS sequence"/>
</dbReference>
<evidence type="ECO:0000256" key="2">
    <source>
        <dbReference type="ARBA" id="ARBA00008773"/>
    </source>
</evidence>
<evidence type="ECO:0000313" key="15">
    <source>
        <dbReference type="Proteomes" id="UP001152607"/>
    </source>
</evidence>
<protein>
    <recommendedName>
        <fullName evidence="9">Probable beta-glucosidase btgE</fullName>
    </recommendedName>
    <alternativeName>
        <fullName evidence="10">Beta-D-glucoside glucohydrolase btgE</fullName>
    </alternativeName>
    <alternativeName>
        <fullName evidence="12">Cellobiase btgE</fullName>
    </alternativeName>
    <alternativeName>
        <fullName evidence="11">Gentiobiase btgE</fullName>
    </alternativeName>
</protein>
<evidence type="ECO:0000256" key="5">
    <source>
        <dbReference type="ARBA" id="ARBA00022729"/>
    </source>
</evidence>
<evidence type="ECO:0000256" key="1">
    <source>
        <dbReference type="ARBA" id="ARBA00004191"/>
    </source>
</evidence>
<keyword evidence="6" id="KW-0378">Hydrolase</keyword>
<feature type="compositionally biased region" description="Low complexity" evidence="13">
    <location>
        <begin position="137"/>
        <end position="148"/>
    </location>
</feature>
<accession>A0A9W4U4W0</accession>
<dbReference type="OrthoDB" id="4082933at2759"/>
<feature type="region of interest" description="Disordered" evidence="13">
    <location>
        <begin position="91"/>
        <end position="168"/>
    </location>
</feature>
<dbReference type="AlphaFoldDB" id="A0A9W4U4W0"/>
<evidence type="ECO:0000256" key="3">
    <source>
        <dbReference type="ARBA" id="ARBA00022512"/>
    </source>
</evidence>
<sequence length="439" mass="45349">MKGAIVAALVGSAAAAVHNGHQGFHLRREAPKDDGVCYVYTTVYVTADATPVPTYSAIEPSLVPGYTPPSSKPAPPAVSSSSVPVYVPAPEPSVSKHEVPTYAPVPPPSSKPEPPPSSSKPPPPPASSSKPAPPPASSSKPAPAPNSSKSEEAPKPKPTSGGSGYGANIVPNGNKWSITYTPYAKDGNCMTADKIQSDIARIAKLQYTTIRVYSVDCGVFENVVPAATKHGLKIIYGIFLDANKGPGSPGANEQLDAIIKNAPKDSFAMLIVGNEYMSGHGGSVDALAPYVKQCKEKLVGAGFPSTIPVTTTETVGALEQYGKKLCGVIDVLAAQVHPFFDGAITASGAGEFAAKQLEQAAKVCPEAAARGKYITEIGWPNGGNANGAAIPGSKEQKEAISSIIKAVGDHATLFSYQDDPWKAPGSYGVEQKFGCADIL</sequence>
<evidence type="ECO:0000256" key="8">
    <source>
        <dbReference type="ARBA" id="ARBA00024983"/>
    </source>
</evidence>
<comment type="subcellular location">
    <subcellularLocation>
        <location evidence="1">Secreted</location>
        <location evidence="1">Cell wall</location>
    </subcellularLocation>
</comment>
<dbReference type="GO" id="GO:0009277">
    <property type="term" value="C:fungal-type cell wall"/>
    <property type="evidence" value="ECO:0007669"/>
    <property type="project" value="TreeGrafter"/>
</dbReference>
<evidence type="ECO:0000256" key="7">
    <source>
        <dbReference type="ARBA" id="ARBA00023295"/>
    </source>
</evidence>